<dbReference type="EMBL" id="BEGY01000002">
    <property type="protein sequence ID" value="GAX73241.1"/>
    <property type="molecule type" value="Genomic_DNA"/>
</dbReference>
<evidence type="ECO:0000256" key="3">
    <source>
        <dbReference type="SAM" id="Phobius"/>
    </source>
</evidence>
<feature type="domain" description="J" evidence="4">
    <location>
        <begin position="815"/>
        <end position="880"/>
    </location>
</feature>
<dbReference type="InterPro" id="IPR036869">
    <property type="entry name" value="J_dom_sf"/>
</dbReference>
<gene>
    <name evidence="5" type="ORF">CEUSTIGMA_g695.t1</name>
</gene>
<feature type="compositionally biased region" description="Low complexity" evidence="2">
    <location>
        <begin position="407"/>
        <end position="416"/>
    </location>
</feature>
<dbReference type="Pfam" id="PF14901">
    <property type="entry name" value="Jiv90"/>
    <property type="match status" value="1"/>
</dbReference>
<feature type="region of interest" description="Disordered" evidence="2">
    <location>
        <begin position="347"/>
        <end position="531"/>
    </location>
</feature>
<keyword evidence="6" id="KW-1185">Reference proteome</keyword>
<feature type="compositionally biased region" description="Pro residues" evidence="2">
    <location>
        <begin position="497"/>
        <end position="514"/>
    </location>
</feature>
<dbReference type="Pfam" id="PF00226">
    <property type="entry name" value="DnaJ"/>
    <property type="match status" value="1"/>
</dbReference>
<feature type="transmembrane region" description="Helical" evidence="3">
    <location>
        <begin position="645"/>
        <end position="671"/>
    </location>
</feature>
<feature type="transmembrane region" description="Helical" evidence="3">
    <location>
        <begin position="612"/>
        <end position="633"/>
    </location>
</feature>
<dbReference type="Pfam" id="PF18201">
    <property type="entry name" value="PIH1_CS"/>
    <property type="match status" value="1"/>
</dbReference>
<dbReference type="OrthoDB" id="545063at2759"/>
<feature type="transmembrane region" description="Helical" evidence="3">
    <location>
        <begin position="565"/>
        <end position="592"/>
    </location>
</feature>
<dbReference type="SUPFAM" id="SSF46565">
    <property type="entry name" value="Chaperone J-domain"/>
    <property type="match status" value="1"/>
</dbReference>
<evidence type="ECO:0000259" key="4">
    <source>
        <dbReference type="PROSITE" id="PS50076"/>
    </source>
</evidence>
<feature type="compositionally biased region" description="Basic and acidic residues" evidence="2">
    <location>
        <begin position="419"/>
        <end position="428"/>
    </location>
</feature>
<feature type="region of interest" description="Disordered" evidence="2">
    <location>
        <begin position="163"/>
        <end position="294"/>
    </location>
</feature>
<proteinExistence type="inferred from homology"/>
<feature type="compositionally biased region" description="Pro residues" evidence="2">
    <location>
        <begin position="431"/>
        <end position="445"/>
    </location>
</feature>
<feature type="transmembrane region" description="Helical" evidence="3">
    <location>
        <begin position="683"/>
        <end position="700"/>
    </location>
</feature>
<comment type="similarity">
    <text evidence="1">Belongs to the PIH1 family.</text>
</comment>
<feature type="compositionally biased region" description="Gly residues" evidence="2">
    <location>
        <begin position="460"/>
        <end position="469"/>
    </location>
</feature>
<keyword evidence="3" id="KW-1133">Transmembrane helix</keyword>
<evidence type="ECO:0000313" key="6">
    <source>
        <dbReference type="Proteomes" id="UP000232323"/>
    </source>
</evidence>
<name>A0A250WR21_9CHLO</name>
<dbReference type="SMART" id="SM00271">
    <property type="entry name" value="DnaJ"/>
    <property type="match status" value="1"/>
</dbReference>
<dbReference type="CDD" id="cd06257">
    <property type="entry name" value="DnaJ"/>
    <property type="match status" value="1"/>
</dbReference>
<reference evidence="5 6" key="1">
    <citation type="submission" date="2017-08" db="EMBL/GenBank/DDBJ databases">
        <title>Acidophilic green algal genome provides insights into adaptation to an acidic environment.</title>
        <authorList>
            <person name="Hirooka S."/>
            <person name="Hirose Y."/>
            <person name="Kanesaki Y."/>
            <person name="Higuchi S."/>
            <person name="Fujiwara T."/>
            <person name="Onuma R."/>
            <person name="Era A."/>
            <person name="Ohbayashi R."/>
            <person name="Uzuka A."/>
            <person name="Nozaki H."/>
            <person name="Yoshikawa H."/>
            <person name="Miyagishima S.Y."/>
        </authorList>
    </citation>
    <scope>NUCLEOTIDE SEQUENCE [LARGE SCALE GENOMIC DNA]</scope>
    <source>
        <strain evidence="5 6">NIES-2499</strain>
    </source>
</reference>
<keyword evidence="3" id="KW-0472">Membrane</keyword>
<evidence type="ECO:0000313" key="5">
    <source>
        <dbReference type="EMBL" id="GAX73241.1"/>
    </source>
</evidence>
<feature type="compositionally biased region" description="Low complexity" evidence="2">
    <location>
        <begin position="476"/>
        <end position="496"/>
    </location>
</feature>
<dbReference type="PANTHER" id="PTHR45270:SF4">
    <property type="entry name" value="CHAPERONE DNAJ-DOMAIN SUPERFAMILY PROTEIN"/>
    <property type="match status" value="1"/>
</dbReference>
<feature type="compositionally biased region" description="Low complexity" evidence="2">
    <location>
        <begin position="770"/>
        <end position="791"/>
    </location>
</feature>
<feature type="compositionally biased region" description="Basic and acidic residues" evidence="2">
    <location>
        <begin position="372"/>
        <end position="389"/>
    </location>
</feature>
<organism evidence="5 6">
    <name type="scientific">Chlamydomonas eustigma</name>
    <dbReference type="NCBI Taxonomy" id="1157962"/>
    <lineage>
        <taxon>Eukaryota</taxon>
        <taxon>Viridiplantae</taxon>
        <taxon>Chlorophyta</taxon>
        <taxon>core chlorophytes</taxon>
        <taxon>Chlorophyceae</taxon>
        <taxon>CS clade</taxon>
        <taxon>Chlamydomonadales</taxon>
        <taxon>Chlamydomonadaceae</taxon>
        <taxon>Chlamydomonas</taxon>
    </lineage>
</organism>
<dbReference type="PANTHER" id="PTHR45270">
    <property type="entry name" value="OS03G0832900 PROTEIN"/>
    <property type="match status" value="1"/>
</dbReference>
<feature type="region of interest" description="Disordered" evidence="2">
    <location>
        <begin position="761"/>
        <end position="805"/>
    </location>
</feature>
<dbReference type="AlphaFoldDB" id="A0A250WR21"/>
<feature type="compositionally biased region" description="Low complexity" evidence="2">
    <location>
        <begin position="163"/>
        <end position="180"/>
    </location>
</feature>
<dbReference type="Proteomes" id="UP000232323">
    <property type="component" value="Unassembled WGS sequence"/>
</dbReference>
<keyword evidence="3" id="KW-0812">Transmembrane</keyword>
<feature type="transmembrane region" description="Helical" evidence="3">
    <location>
        <begin position="706"/>
        <end position="726"/>
    </location>
</feature>
<dbReference type="Gene3D" id="1.10.287.110">
    <property type="entry name" value="DnaJ domain"/>
    <property type="match status" value="1"/>
</dbReference>
<feature type="region of interest" description="Disordered" evidence="2">
    <location>
        <begin position="1014"/>
        <end position="1039"/>
    </location>
</feature>
<protein>
    <recommendedName>
        <fullName evidence="4">J domain-containing protein</fullName>
    </recommendedName>
</protein>
<dbReference type="InterPro" id="IPR001623">
    <property type="entry name" value="DnaJ_domain"/>
</dbReference>
<evidence type="ECO:0000256" key="1">
    <source>
        <dbReference type="ARBA" id="ARBA00008511"/>
    </source>
</evidence>
<sequence>MTGFIEQVPHYSVNYMDDGVHEKISLTVQLPGVEAAADIEVQVDLKQIYIHIPGKYKLSLPLEHPVQDEPEFIRFVKKKSVLKAQFVAIPKKKIPAEAVKKPPAAPTLTSAAPPSNNKPAVHDSFFEDLQKSLARKSTNKNSVTALKLVGSSSTVASAAVGPQVGAAPAPAPAVPTSTSGIEAAGSNAPVSETGNVKHTALKGNQKESAAETPTLTELVNKPPPPAVNQHAAAGAAAATSSDSTGRPTPPATLDGIARQAAAHQPEHLRRSVPSSSKALLVDSQAAGADRETPERLYDLGKVQANREAAVECAQRATELAQGGEKERANKLLAKAASLWPEQYASVNAEAEQKHRDQSTKGAATEGIPNAQEKQHDGDSSHSSYDKGGHDINGGTGGRSSQPYSFVSPPSAASSAARTRSQEPHKEGGAPHPSPPQQPPSQPGRPPQNGAVRGPGKPETRGGGGGGAAGTGRRADTPSSKPGGSASGSAAAGAQKAPSPPPPSPPPPPPPPPPSSADSKRAPDSHAEDEDSGSYFNLKRILDLVFSSFYKRAAGYGKYATTCVGVLHIVVMFVITAMVMGTVLCASCVPLLVSAVSKKRARKMSTAMMSSNFLLIAFAAPIALVAFYLAWSILSLLYSPLLYVLQLVWFITSALIWEPHIVVSSLASMLWVVGVDSEKKPYSWRLWLIPLTMYFSGQHLWCLSSLVVLFVLYLLSACSGIVSAAATVAGLRCIQYLRWYKAIPAVLAVIIGWVLAVVNSPKEGRQDSNSKSESSNSGHGTNGNSSNSSWWGKAKQKTEVPKGASGEVARVLQSSDFYEVLEIPRSADEESVRKAKRLKSLATHPDKLGGAVGAKEAFQRVTEAVDVLSDSAKRKDYDKKLRLEEERATASGSQAAWADDEDELYGYGGFSTSGTTGKKEMEMPCRSCGKTHMAVFTDIAAATARYCSRCKTCHAAKDGESWIDKQGGFWAPKKVYVCFLGVILDITEYARCNDLLHDSQGNPIEANTCHIPLRFGSKQTDKKGGGTSAAGRSRKKGKKR</sequence>
<dbReference type="PRINTS" id="PR00625">
    <property type="entry name" value="JDOMAIN"/>
</dbReference>
<dbReference type="PROSITE" id="PS50076">
    <property type="entry name" value="DNAJ_2"/>
    <property type="match status" value="1"/>
</dbReference>
<dbReference type="InterPro" id="IPR032843">
    <property type="entry name" value="Jiv"/>
</dbReference>
<accession>A0A250WR21</accession>
<evidence type="ECO:0000256" key="2">
    <source>
        <dbReference type="SAM" id="MobiDB-lite"/>
    </source>
</evidence>
<comment type="caution">
    <text evidence="5">The sequence shown here is derived from an EMBL/GenBank/DDBJ whole genome shotgun (WGS) entry which is preliminary data.</text>
</comment>
<dbReference type="InterPro" id="IPR041442">
    <property type="entry name" value="PIH1D1/2/3_CS-like"/>
</dbReference>
<feature type="transmembrane region" description="Helical" evidence="3">
    <location>
        <begin position="738"/>
        <end position="757"/>
    </location>
</feature>